<dbReference type="InterPro" id="IPR050834">
    <property type="entry name" value="Glycosyltransf_2"/>
</dbReference>
<gene>
    <name evidence="4" type="ORF">LZZ85_27115</name>
</gene>
<dbReference type="Pfam" id="PF00535">
    <property type="entry name" value="Glycos_transf_2"/>
    <property type="match status" value="1"/>
</dbReference>
<dbReference type="PANTHER" id="PTHR43685">
    <property type="entry name" value="GLYCOSYLTRANSFERASE"/>
    <property type="match status" value="1"/>
</dbReference>
<proteinExistence type="predicted"/>
<dbReference type="Proteomes" id="UP001165367">
    <property type="component" value="Unassembled WGS sequence"/>
</dbReference>
<evidence type="ECO:0000313" key="5">
    <source>
        <dbReference type="Proteomes" id="UP001165367"/>
    </source>
</evidence>
<evidence type="ECO:0000259" key="3">
    <source>
        <dbReference type="Pfam" id="PF02709"/>
    </source>
</evidence>
<sequence length="282" mass="32243">MRKNDPSAALLISTYNWPEALDLVFQSILHQTRMPDEVIIADDGSGNETRKVIDAFREKCPVPVRHFWQHDDGFRKTEIINQVISYTDCAYIIQIDGDIILHPKFIEDHLRVQEQGTYIRASRVLLSEEKTKELLFLKKYAPPSIFSNGIKNRINALRLPLLAFFLTKRRRRSDNIHGSNCAYWRADFIAVNGYNNQMQGWGHEDIELAARLVNAGILQKRVKLLAIGYHLHHTYNDRGRAAFNHGIYLQVVNSGTTTCADGYLQVRKDAIPITTPISSKAL</sequence>
<name>A0ABS9L096_9BACT</name>
<dbReference type="InterPro" id="IPR029044">
    <property type="entry name" value="Nucleotide-diphossugar_trans"/>
</dbReference>
<comment type="caution">
    <text evidence="4">The sequence shown here is derived from an EMBL/GenBank/DDBJ whole genome shotgun (WGS) entry which is preliminary data.</text>
</comment>
<organism evidence="4 5">
    <name type="scientific">Terrimonas ginsenosidimutans</name>
    <dbReference type="NCBI Taxonomy" id="2908004"/>
    <lineage>
        <taxon>Bacteria</taxon>
        <taxon>Pseudomonadati</taxon>
        <taxon>Bacteroidota</taxon>
        <taxon>Chitinophagia</taxon>
        <taxon>Chitinophagales</taxon>
        <taxon>Chitinophagaceae</taxon>
        <taxon>Terrimonas</taxon>
    </lineage>
</organism>
<dbReference type="PANTHER" id="PTHR43685:SF3">
    <property type="entry name" value="SLR2126 PROTEIN"/>
    <property type="match status" value="1"/>
</dbReference>
<feature type="domain" description="Galactosyltransferase C-terminal" evidence="3">
    <location>
        <begin position="167"/>
        <end position="233"/>
    </location>
</feature>
<reference evidence="4" key="1">
    <citation type="submission" date="2022-01" db="EMBL/GenBank/DDBJ databases">
        <authorList>
            <person name="Jo J.-H."/>
            <person name="Im W.-T."/>
        </authorList>
    </citation>
    <scope>NUCLEOTIDE SEQUENCE</scope>
    <source>
        <strain evidence="4">NA20</strain>
    </source>
</reference>
<dbReference type="Pfam" id="PF02709">
    <property type="entry name" value="Glyco_transf_7C"/>
    <property type="match status" value="1"/>
</dbReference>
<keyword evidence="5" id="KW-1185">Reference proteome</keyword>
<evidence type="ECO:0000313" key="4">
    <source>
        <dbReference type="EMBL" id="MCG2618003.1"/>
    </source>
</evidence>
<dbReference type="CDD" id="cd06420">
    <property type="entry name" value="GT2_Chondriotin_Pol_N"/>
    <property type="match status" value="1"/>
</dbReference>
<dbReference type="Gene3D" id="3.90.550.10">
    <property type="entry name" value="Spore Coat Polysaccharide Biosynthesis Protein SpsA, Chain A"/>
    <property type="match status" value="1"/>
</dbReference>
<keyword evidence="1" id="KW-0808">Transferase</keyword>
<evidence type="ECO:0000259" key="2">
    <source>
        <dbReference type="Pfam" id="PF00535"/>
    </source>
</evidence>
<dbReference type="SUPFAM" id="SSF53448">
    <property type="entry name" value="Nucleotide-diphospho-sugar transferases"/>
    <property type="match status" value="1"/>
</dbReference>
<accession>A0ABS9L096</accession>
<evidence type="ECO:0000256" key="1">
    <source>
        <dbReference type="ARBA" id="ARBA00022679"/>
    </source>
</evidence>
<protein>
    <submittedName>
        <fullName evidence="4">Glycosyltransferase family 2 protein</fullName>
    </submittedName>
</protein>
<dbReference type="InterPro" id="IPR027791">
    <property type="entry name" value="Galactosyl_T_C"/>
</dbReference>
<dbReference type="EMBL" id="JAKLTR010000030">
    <property type="protein sequence ID" value="MCG2618003.1"/>
    <property type="molecule type" value="Genomic_DNA"/>
</dbReference>
<dbReference type="RefSeq" id="WP_237877042.1">
    <property type="nucleotide sequence ID" value="NZ_JAKLTR010000030.1"/>
</dbReference>
<feature type="domain" description="Glycosyltransferase 2-like" evidence="2">
    <location>
        <begin position="11"/>
        <end position="120"/>
    </location>
</feature>
<dbReference type="InterPro" id="IPR001173">
    <property type="entry name" value="Glyco_trans_2-like"/>
</dbReference>